<dbReference type="EMBL" id="FQYX01000027">
    <property type="protein sequence ID" value="SHJ61402.1"/>
    <property type="molecule type" value="Genomic_DNA"/>
</dbReference>
<reference evidence="3 4" key="1">
    <citation type="submission" date="2016-11" db="EMBL/GenBank/DDBJ databases">
        <authorList>
            <person name="Jaros S."/>
            <person name="Januszkiewicz K."/>
            <person name="Wedrychowicz H."/>
        </authorList>
    </citation>
    <scope>NUCLEOTIDE SEQUENCE [LARGE SCALE GENOMIC DNA]</scope>
    <source>
        <strain evidence="3 4">CGMCC 1.8863</strain>
    </source>
</reference>
<evidence type="ECO:0000259" key="2">
    <source>
        <dbReference type="Pfam" id="PF00582"/>
    </source>
</evidence>
<evidence type="ECO:0000256" key="1">
    <source>
        <dbReference type="ARBA" id="ARBA00008791"/>
    </source>
</evidence>
<dbReference type="Proteomes" id="UP000184231">
    <property type="component" value="Unassembled WGS sequence"/>
</dbReference>
<name>A0A1M6KR38_9FLAO</name>
<evidence type="ECO:0000313" key="3">
    <source>
        <dbReference type="EMBL" id="SHJ61402.1"/>
    </source>
</evidence>
<dbReference type="PANTHER" id="PTHR46268:SF6">
    <property type="entry name" value="UNIVERSAL STRESS PROTEIN UP12"/>
    <property type="match status" value="1"/>
</dbReference>
<dbReference type="RefSeq" id="WP_084668513.1">
    <property type="nucleotide sequence ID" value="NZ_FQYX01000027.1"/>
</dbReference>
<sequence>MTKNVSLDKELSLMVALDLTQMDAILLRYVSFLSRVWKIKHLYFTHNIKQSQLYNLYEDFLKDDITIEDIVGRELERSIKENYAGTAPHTLLISSDNYTESVLTELAKEYKIDVVVTGNKDELQGTGALSQKLVRMLQSNLLLVPEETKHHLNKVLIPTDFSADSAKSFLAAKSLVESSKGEVVALHVYNIPSFFFPYIDTQKAIDKTKKHLHLKFQQFSKKHRLAENVRFQHIDREELSVVEVIEQQAENENFDIIVLSARGGNNITSLFIGSITNDLLLRNRNMPLLVII</sequence>
<dbReference type="Gene3D" id="3.40.50.12370">
    <property type="match status" value="1"/>
</dbReference>
<dbReference type="AlphaFoldDB" id="A0A1M6KR38"/>
<dbReference type="CDD" id="cd00293">
    <property type="entry name" value="USP-like"/>
    <property type="match status" value="1"/>
</dbReference>
<dbReference type="PANTHER" id="PTHR46268">
    <property type="entry name" value="STRESS RESPONSE PROTEIN NHAX"/>
    <property type="match status" value="1"/>
</dbReference>
<dbReference type="SUPFAM" id="SSF52402">
    <property type="entry name" value="Adenine nucleotide alpha hydrolases-like"/>
    <property type="match status" value="1"/>
</dbReference>
<evidence type="ECO:0000313" key="4">
    <source>
        <dbReference type="Proteomes" id="UP000184231"/>
    </source>
</evidence>
<feature type="domain" description="UspA" evidence="2">
    <location>
        <begin position="153"/>
        <end position="281"/>
    </location>
</feature>
<accession>A0A1M6KR38</accession>
<protein>
    <submittedName>
        <fullName evidence="3">Nucleotide-binding universal stress protein, UspA family</fullName>
    </submittedName>
</protein>
<proteinExistence type="inferred from homology"/>
<dbReference type="InterPro" id="IPR006016">
    <property type="entry name" value="UspA"/>
</dbReference>
<organism evidence="3 4">
    <name type="scientific">Arenibacter nanhaiticus</name>
    <dbReference type="NCBI Taxonomy" id="558155"/>
    <lineage>
        <taxon>Bacteria</taxon>
        <taxon>Pseudomonadati</taxon>
        <taxon>Bacteroidota</taxon>
        <taxon>Flavobacteriia</taxon>
        <taxon>Flavobacteriales</taxon>
        <taxon>Flavobacteriaceae</taxon>
        <taxon>Arenibacter</taxon>
    </lineage>
</organism>
<dbReference type="STRING" id="558155.SAMN04487911_12729"/>
<keyword evidence="4" id="KW-1185">Reference proteome</keyword>
<dbReference type="Pfam" id="PF00582">
    <property type="entry name" value="Usp"/>
    <property type="match status" value="1"/>
</dbReference>
<comment type="similarity">
    <text evidence="1">Belongs to the universal stress protein A family.</text>
</comment>
<dbReference type="OrthoDB" id="1522996at2"/>
<gene>
    <name evidence="3" type="ORF">SAMN04487911_12729</name>
</gene>